<feature type="domain" description="Dynamin-type G" evidence="1">
    <location>
        <begin position="1"/>
        <end position="134"/>
    </location>
</feature>
<dbReference type="GO" id="GO:0000266">
    <property type="term" value="P:mitochondrial fission"/>
    <property type="evidence" value="ECO:0007669"/>
    <property type="project" value="TreeGrafter"/>
</dbReference>
<dbReference type="Proteomes" id="UP000186922">
    <property type="component" value="Unassembled WGS sequence"/>
</dbReference>
<dbReference type="GO" id="GO:0003924">
    <property type="term" value="F:GTPase activity"/>
    <property type="evidence" value="ECO:0007669"/>
    <property type="project" value="TreeGrafter"/>
</dbReference>
<dbReference type="GO" id="GO:0006897">
    <property type="term" value="P:endocytosis"/>
    <property type="evidence" value="ECO:0007669"/>
    <property type="project" value="TreeGrafter"/>
</dbReference>
<dbReference type="GO" id="GO:0008017">
    <property type="term" value="F:microtubule binding"/>
    <property type="evidence" value="ECO:0007669"/>
    <property type="project" value="TreeGrafter"/>
</dbReference>
<dbReference type="GO" id="GO:0016559">
    <property type="term" value="P:peroxisome fission"/>
    <property type="evidence" value="ECO:0007669"/>
    <property type="project" value="TreeGrafter"/>
</dbReference>
<comment type="caution">
    <text evidence="2">The sequence shown here is derived from an EMBL/GenBank/DDBJ whole genome shotgun (WGS) entry which is preliminary data.</text>
</comment>
<dbReference type="Gene3D" id="1.20.120.1240">
    <property type="entry name" value="Dynamin, middle domain"/>
    <property type="match status" value="1"/>
</dbReference>
<accession>A0A1D1UVK8</accession>
<dbReference type="InterPro" id="IPR022812">
    <property type="entry name" value="Dynamin"/>
</dbReference>
<dbReference type="InterPro" id="IPR045063">
    <property type="entry name" value="Dynamin_N"/>
</dbReference>
<dbReference type="GO" id="GO:0016020">
    <property type="term" value="C:membrane"/>
    <property type="evidence" value="ECO:0007669"/>
    <property type="project" value="TreeGrafter"/>
</dbReference>
<reference evidence="2 3" key="1">
    <citation type="journal article" date="2016" name="Nat. Commun.">
        <title>Extremotolerant tardigrade genome and improved radiotolerance of human cultured cells by tardigrade-unique protein.</title>
        <authorList>
            <person name="Hashimoto T."/>
            <person name="Horikawa D.D."/>
            <person name="Saito Y."/>
            <person name="Kuwahara H."/>
            <person name="Kozuka-Hata H."/>
            <person name="Shin-I T."/>
            <person name="Minakuchi Y."/>
            <person name="Ohishi K."/>
            <person name="Motoyama A."/>
            <person name="Aizu T."/>
            <person name="Enomoto A."/>
            <person name="Kondo K."/>
            <person name="Tanaka S."/>
            <person name="Hara Y."/>
            <person name="Koshikawa S."/>
            <person name="Sagara H."/>
            <person name="Miura T."/>
            <person name="Yokobori S."/>
            <person name="Miyagawa K."/>
            <person name="Suzuki Y."/>
            <person name="Kubo T."/>
            <person name="Oyama M."/>
            <person name="Kohara Y."/>
            <person name="Fujiyama A."/>
            <person name="Arakawa K."/>
            <person name="Katayama T."/>
            <person name="Toyoda A."/>
            <person name="Kunieda T."/>
        </authorList>
    </citation>
    <scope>NUCLEOTIDE SEQUENCE [LARGE SCALE GENOMIC DNA]</scope>
    <source>
        <strain evidence="2 3">YOKOZUNA-1</strain>
    </source>
</reference>
<dbReference type="EMBL" id="BDGG01000002">
    <property type="protein sequence ID" value="GAU91277.1"/>
    <property type="molecule type" value="Genomic_DNA"/>
</dbReference>
<dbReference type="InterPro" id="IPR030381">
    <property type="entry name" value="G_DYNAMIN_dom"/>
</dbReference>
<dbReference type="Pfam" id="PF01031">
    <property type="entry name" value="Dynamin_M"/>
    <property type="match status" value="1"/>
</dbReference>
<dbReference type="STRING" id="947166.A0A1D1UVK8"/>
<keyword evidence="3" id="KW-1185">Reference proteome</keyword>
<dbReference type="AlphaFoldDB" id="A0A1D1UVK8"/>
<protein>
    <recommendedName>
        <fullName evidence="1">Dynamin-type G domain-containing protein</fullName>
    </recommendedName>
</protein>
<dbReference type="GO" id="GO:0005525">
    <property type="term" value="F:GTP binding"/>
    <property type="evidence" value="ECO:0007669"/>
    <property type="project" value="InterPro"/>
</dbReference>
<dbReference type="GO" id="GO:0048312">
    <property type="term" value="P:intracellular distribution of mitochondria"/>
    <property type="evidence" value="ECO:0007669"/>
    <property type="project" value="TreeGrafter"/>
</dbReference>
<evidence type="ECO:0000259" key="1">
    <source>
        <dbReference type="PROSITE" id="PS51718"/>
    </source>
</evidence>
<dbReference type="PRINTS" id="PR00195">
    <property type="entry name" value="DYNAMIN"/>
</dbReference>
<dbReference type="GO" id="GO:0005739">
    <property type="term" value="C:mitochondrion"/>
    <property type="evidence" value="ECO:0007669"/>
    <property type="project" value="TreeGrafter"/>
</dbReference>
<dbReference type="PANTHER" id="PTHR11566">
    <property type="entry name" value="DYNAMIN"/>
    <property type="match status" value="1"/>
</dbReference>
<evidence type="ECO:0000313" key="3">
    <source>
        <dbReference type="Proteomes" id="UP000186922"/>
    </source>
</evidence>
<evidence type="ECO:0000313" key="2">
    <source>
        <dbReference type="EMBL" id="GAU91277.1"/>
    </source>
</evidence>
<name>A0A1D1UVK8_RAMVA</name>
<dbReference type="Pfam" id="PF00350">
    <property type="entry name" value="Dynamin_N"/>
    <property type="match status" value="1"/>
</dbReference>
<dbReference type="PANTHER" id="PTHR11566:SF21">
    <property type="entry name" value="DYNAMIN RELATED PROTEIN 1, ISOFORM A"/>
    <property type="match status" value="1"/>
</dbReference>
<dbReference type="InterPro" id="IPR027417">
    <property type="entry name" value="P-loop_NTPase"/>
</dbReference>
<dbReference type="InterPro" id="IPR000375">
    <property type="entry name" value="Dynamin_stalk"/>
</dbReference>
<proteinExistence type="predicted"/>
<organism evidence="2 3">
    <name type="scientific">Ramazzottius varieornatus</name>
    <name type="common">Water bear</name>
    <name type="synonym">Tardigrade</name>
    <dbReference type="NCBI Taxonomy" id="947166"/>
    <lineage>
        <taxon>Eukaryota</taxon>
        <taxon>Metazoa</taxon>
        <taxon>Ecdysozoa</taxon>
        <taxon>Tardigrada</taxon>
        <taxon>Eutardigrada</taxon>
        <taxon>Parachela</taxon>
        <taxon>Hypsibioidea</taxon>
        <taxon>Ramazzottiidae</taxon>
        <taxon>Ramazzottius</taxon>
    </lineage>
</organism>
<gene>
    <name evidence="2" type="primary">RvY_03564</name>
    <name evidence="2" type="synonym">RvY_03564.2</name>
    <name evidence="2" type="ORF">RvY_03564-2</name>
</gene>
<sequence>MILDYIRPENVIILAVTPINADMATSEALKLAKIVDPEGKRTLAVLTKLDLMDPGTDANEAMAGHVIPVKLGIIGVVNRSQQDIKDKKSIEDCLKQEKKFFLEKYPNFAARSGTPFLACKLNTLLMGHLKAHLPKYKVLINKKIAEQEELLTALGEEILPENKHKMLRELINKVVKEFCGRIDGQAMPDFAEGTAGDMKLSGGAKINRDIFYGSFKEDLDEIIPLADVTQFHIIQMLRSTAGLQPHVFVSDEVFMKLARKEVGRLSKPSERCVERVHDELRTLIEKYGPECKVRVSVCFWNSNC</sequence>
<dbReference type="GO" id="GO:0005874">
    <property type="term" value="C:microtubule"/>
    <property type="evidence" value="ECO:0007669"/>
    <property type="project" value="TreeGrafter"/>
</dbReference>
<dbReference type="PROSITE" id="PS51718">
    <property type="entry name" value="G_DYNAMIN_2"/>
    <property type="match status" value="1"/>
</dbReference>
<dbReference type="Gene3D" id="3.40.50.300">
    <property type="entry name" value="P-loop containing nucleotide triphosphate hydrolases"/>
    <property type="match status" value="1"/>
</dbReference>
<dbReference type="SUPFAM" id="SSF52540">
    <property type="entry name" value="P-loop containing nucleoside triphosphate hydrolases"/>
    <property type="match status" value="1"/>
</dbReference>
<dbReference type="OrthoDB" id="5061070at2759"/>